<dbReference type="PANTHER" id="PTHR45786">
    <property type="entry name" value="DNA BINDING PROTEIN-LIKE"/>
    <property type="match status" value="1"/>
</dbReference>
<dbReference type="OrthoDB" id="5418342at2759"/>
<organism evidence="2 3">
    <name type="scientific">Erysiphe pulchra</name>
    <dbReference type="NCBI Taxonomy" id="225359"/>
    <lineage>
        <taxon>Eukaryota</taxon>
        <taxon>Fungi</taxon>
        <taxon>Dikarya</taxon>
        <taxon>Ascomycota</taxon>
        <taxon>Pezizomycotina</taxon>
        <taxon>Leotiomycetes</taxon>
        <taxon>Erysiphales</taxon>
        <taxon>Erysiphaceae</taxon>
        <taxon>Erysiphe</taxon>
    </lineage>
</organism>
<reference evidence="2 3" key="1">
    <citation type="submission" date="2017-10" db="EMBL/GenBank/DDBJ databases">
        <title>Development of genomic resources for the powdery mildew, Erysiphe pulchra.</title>
        <authorList>
            <person name="Wadl P.A."/>
            <person name="Mack B.M."/>
            <person name="Moore G."/>
            <person name="Beltz S.B."/>
        </authorList>
    </citation>
    <scope>NUCLEOTIDE SEQUENCE [LARGE SCALE GENOMIC DNA]</scope>
    <source>
        <strain evidence="2">Cflorida</strain>
    </source>
</reference>
<sequence>MREGAVPRYAQLYFVGSERAVEARTEGNNLNPDIVRLLTELIEQNNPFVEYYHTALRSLQESEQQGSLRVVLNPEFRLIVEEHTDRRRYNLPTTNEVAVVIPDGADRNSRDVILFARNGDGTLSQRFEYIPRNHPAYLPLHYVLFYPFGNPGYHWSIPLQNQRVRGNNVQDEEGQEGSSNSCVSARQFFRYHLFTRQNPNARIQFNALIHGEKLFQQLCCDMYACVDDNILNWHRINQSTVRSDLYSGVMDALQSDRADQIGDPVILAASYVGGDRFIARCYQSAMAIARALGNPSMFVTFTANPSWQEVLDELEHNQTPDSRPDLIAKTFKLKLDQQLHDLKERYVCGVSTGSVYTIEYQKRG</sequence>
<feature type="domain" description="Helitron helicase-like" evidence="1">
    <location>
        <begin position="203"/>
        <end position="364"/>
    </location>
</feature>
<dbReference type="PANTHER" id="PTHR45786:SF74">
    <property type="entry name" value="ATP-DEPENDENT DNA HELICASE"/>
    <property type="match status" value="1"/>
</dbReference>
<evidence type="ECO:0000313" key="3">
    <source>
        <dbReference type="Proteomes" id="UP000237438"/>
    </source>
</evidence>
<proteinExistence type="predicted"/>
<name>A0A2S4PIF7_9PEZI</name>
<dbReference type="Pfam" id="PF14214">
    <property type="entry name" value="Helitron_like_N"/>
    <property type="match status" value="1"/>
</dbReference>
<evidence type="ECO:0000313" key="2">
    <source>
        <dbReference type="EMBL" id="POS81810.1"/>
    </source>
</evidence>
<gene>
    <name evidence="2" type="ORF">EPUL_006253</name>
</gene>
<comment type="caution">
    <text evidence="2">The sequence shown here is derived from an EMBL/GenBank/DDBJ whole genome shotgun (WGS) entry which is preliminary data.</text>
</comment>
<keyword evidence="3" id="KW-1185">Reference proteome</keyword>
<feature type="non-terminal residue" evidence="2">
    <location>
        <position position="364"/>
    </location>
</feature>
<dbReference type="InterPro" id="IPR025476">
    <property type="entry name" value="Helitron_helicase-like"/>
</dbReference>
<dbReference type="Proteomes" id="UP000237438">
    <property type="component" value="Unassembled WGS sequence"/>
</dbReference>
<dbReference type="AlphaFoldDB" id="A0A2S4PIF7"/>
<protein>
    <recommendedName>
        <fullName evidence="1">Helitron helicase-like domain-containing protein</fullName>
    </recommendedName>
</protein>
<evidence type="ECO:0000259" key="1">
    <source>
        <dbReference type="Pfam" id="PF14214"/>
    </source>
</evidence>
<dbReference type="EMBL" id="PEDP01007510">
    <property type="protein sequence ID" value="POS81810.1"/>
    <property type="molecule type" value="Genomic_DNA"/>
</dbReference>
<dbReference type="STRING" id="225359.A0A2S4PIF7"/>
<accession>A0A2S4PIF7</accession>